<dbReference type="RefSeq" id="XP_014670400.1">
    <property type="nucleotide sequence ID" value="XM_014814914.1"/>
</dbReference>
<feature type="region of interest" description="Disordered" evidence="1">
    <location>
        <begin position="390"/>
        <end position="437"/>
    </location>
</feature>
<proteinExistence type="predicted"/>
<dbReference type="Proteomes" id="UP000695022">
    <property type="component" value="Unplaced"/>
</dbReference>
<feature type="compositionally biased region" description="Basic residues" evidence="1">
    <location>
        <begin position="395"/>
        <end position="405"/>
    </location>
</feature>
<feature type="compositionally biased region" description="Basic and acidic residues" evidence="1">
    <location>
        <begin position="229"/>
        <end position="246"/>
    </location>
</feature>
<name>A0ABM1EDX9_PRICU</name>
<sequence length="520" mass="56704">MTLKELLNTTFGPRGDCGRTAHGAPPAAGLVQGYALPGRHGVTAADGSGFVSQEVGECSRRLPATAGNHHARHYLQSGDAAWHYSGGDALAGVHFPQRVPALYGAHQGFTPAPEAAPWSSHYQQNAAAHGELQAPVNQHLKLFNVDQAAFPVYASVGGQPAFGAVQRPSVTGYVTSAPLNMSIGSLAGVEIYATSQCDSHIANLSAHEELKPMIEKNEIFKPRRRREVKQKNEPKAKKRERKPETWKRNISKLRKARGEAYENSRGVLVPAVKPPSAEKVCKCNNLQCCEVPLAQKAALFNEFHSKTYNEQQAMIAALVDVRDVKRRYRKGALYREAAASRRQRTPLYYLWNSVGERVRVCMGTVCDALGISRVRLQALYRKKAAGLPIEDQRGKHANRPRRTKRGGGGATNVGSGSPWPSLDRGRTGSPPLPPQSKDVAAKERLTLQELLHYRSSSNIQQSVRCGRSRAVKSGVLAAAPHSEVERKDCGEASAIDAFTERASDEMMLSELLSSTFEPPN</sequence>
<evidence type="ECO:0000313" key="2">
    <source>
        <dbReference type="Proteomes" id="UP000695022"/>
    </source>
</evidence>
<organism evidence="2 3">
    <name type="scientific">Priapulus caudatus</name>
    <name type="common">Priapulid worm</name>
    <dbReference type="NCBI Taxonomy" id="37621"/>
    <lineage>
        <taxon>Eukaryota</taxon>
        <taxon>Metazoa</taxon>
        <taxon>Ecdysozoa</taxon>
        <taxon>Scalidophora</taxon>
        <taxon>Priapulida</taxon>
        <taxon>Priapulimorpha</taxon>
        <taxon>Priapulimorphida</taxon>
        <taxon>Priapulidae</taxon>
        <taxon>Priapulus</taxon>
    </lineage>
</organism>
<protein>
    <submittedName>
        <fullName evidence="3">Uncharacterized protein LOC106811333</fullName>
    </submittedName>
</protein>
<reference evidence="3" key="1">
    <citation type="submission" date="2025-08" db="UniProtKB">
        <authorList>
            <consortium name="RefSeq"/>
        </authorList>
    </citation>
    <scope>IDENTIFICATION</scope>
</reference>
<accession>A0ABM1EDX9</accession>
<dbReference type="GeneID" id="106811333"/>
<evidence type="ECO:0000313" key="3">
    <source>
        <dbReference type="RefSeq" id="XP_014670400.1"/>
    </source>
</evidence>
<feature type="region of interest" description="Disordered" evidence="1">
    <location>
        <begin position="221"/>
        <end position="246"/>
    </location>
</feature>
<gene>
    <name evidence="3" type="primary">LOC106811333</name>
</gene>
<evidence type="ECO:0000256" key="1">
    <source>
        <dbReference type="SAM" id="MobiDB-lite"/>
    </source>
</evidence>
<keyword evidence="2" id="KW-1185">Reference proteome</keyword>